<accession>A0A4R6V573</accession>
<dbReference type="FunFam" id="3.40.50.720:FF:000084">
    <property type="entry name" value="Short-chain dehydrogenase reductase"/>
    <property type="match status" value="1"/>
</dbReference>
<dbReference type="PANTHER" id="PTHR24321">
    <property type="entry name" value="DEHYDROGENASES, SHORT CHAIN"/>
    <property type="match status" value="1"/>
</dbReference>
<evidence type="ECO:0000256" key="2">
    <source>
        <dbReference type="ARBA" id="ARBA00023002"/>
    </source>
</evidence>
<sequence length="252" mass="24864">MSSAGCSPARVALVTGAARGIGAAVARGLAAEGSALVLVDRDEPALAALADELTGVEVLAVPADVSRADAVADAVDAAVARFGRLDAAVNNAGVPGPQVPTADYPVDAFWRVQQVNVGGVLHGLRAQLPVMVGQGRGAVVNMTSGAGLRGVPGACAYAASKHAVIGLTRTAAVEYARHGVRVNAVAPGLVATELTAGLEADEFAAAHPVGRAARAGEIADAVCWLVSDRAAHVTGVVLPVDGGLTAAVPGLA</sequence>
<dbReference type="InterPro" id="IPR036291">
    <property type="entry name" value="NAD(P)-bd_dom_sf"/>
</dbReference>
<dbReference type="PRINTS" id="PR00080">
    <property type="entry name" value="SDRFAMILY"/>
</dbReference>
<dbReference type="PROSITE" id="PS00061">
    <property type="entry name" value="ADH_SHORT"/>
    <property type="match status" value="1"/>
</dbReference>
<evidence type="ECO:0000313" key="3">
    <source>
        <dbReference type="EMBL" id="TDQ53925.1"/>
    </source>
</evidence>
<dbReference type="EMBL" id="SNYO01000006">
    <property type="protein sequence ID" value="TDQ53925.1"/>
    <property type="molecule type" value="Genomic_DNA"/>
</dbReference>
<dbReference type="RefSeq" id="WP_133828165.1">
    <property type="nucleotide sequence ID" value="NZ_BAABHR010000043.1"/>
</dbReference>
<reference evidence="3 4" key="1">
    <citation type="submission" date="2019-03" db="EMBL/GenBank/DDBJ databases">
        <title>Genomic Encyclopedia of Type Strains, Phase IV (KMG-IV): sequencing the most valuable type-strain genomes for metagenomic binning, comparative biology and taxonomic classification.</title>
        <authorList>
            <person name="Goeker M."/>
        </authorList>
    </citation>
    <scope>NUCLEOTIDE SEQUENCE [LARGE SCALE GENOMIC DNA]</scope>
    <source>
        <strain evidence="3 4">DSM 45775</strain>
    </source>
</reference>
<organism evidence="3 4">
    <name type="scientific">Actinomycetospora succinea</name>
    <dbReference type="NCBI Taxonomy" id="663603"/>
    <lineage>
        <taxon>Bacteria</taxon>
        <taxon>Bacillati</taxon>
        <taxon>Actinomycetota</taxon>
        <taxon>Actinomycetes</taxon>
        <taxon>Pseudonocardiales</taxon>
        <taxon>Pseudonocardiaceae</taxon>
        <taxon>Actinomycetospora</taxon>
    </lineage>
</organism>
<dbReference type="PRINTS" id="PR00081">
    <property type="entry name" value="GDHRDH"/>
</dbReference>
<dbReference type="SUPFAM" id="SSF51735">
    <property type="entry name" value="NAD(P)-binding Rossmann-fold domains"/>
    <property type="match status" value="1"/>
</dbReference>
<evidence type="ECO:0000256" key="1">
    <source>
        <dbReference type="ARBA" id="ARBA00006484"/>
    </source>
</evidence>
<dbReference type="AlphaFoldDB" id="A0A4R6V573"/>
<protein>
    <submittedName>
        <fullName evidence="3">NADP-dependent 3-hydroxy acid dehydrogenase YdfG</fullName>
    </submittedName>
</protein>
<keyword evidence="2" id="KW-0560">Oxidoreductase</keyword>
<gene>
    <name evidence="3" type="ORF">EV188_10669</name>
</gene>
<dbReference type="OrthoDB" id="7064009at2"/>
<name>A0A4R6V573_9PSEU</name>
<dbReference type="Pfam" id="PF13561">
    <property type="entry name" value="adh_short_C2"/>
    <property type="match status" value="1"/>
</dbReference>
<dbReference type="CDD" id="cd05233">
    <property type="entry name" value="SDR_c"/>
    <property type="match status" value="1"/>
</dbReference>
<keyword evidence="4" id="KW-1185">Reference proteome</keyword>
<evidence type="ECO:0000313" key="4">
    <source>
        <dbReference type="Proteomes" id="UP000295705"/>
    </source>
</evidence>
<comment type="similarity">
    <text evidence="1">Belongs to the short-chain dehydrogenases/reductases (SDR) family.</text>
</comment>
<dbReference type="NCBIfam" id="NF005559">
    <property type="entry name" value="PRK07231.1"/>
    <property type="match status" value="1"/>
</dbReference>
<dbReference type="Gene3D" id="3.40.50.720">
    <property type="entry name" value="NAD(P)-binding Rossmann-like Domain"/>
    <property type="match status" value="1"/>
</dbReference>
<dbReference type="Proteomes" id="UP000295705">
    <property type="component" value="Unassembled WGS sequence"/>
</dbReference>
<dbReference type="GO" id="GO:0016491">
    <property type="term" value="F:oxidoreductase activity"/>
    <property type="evidence" value="ECO:0007669"/>
    <property type="project" value="UniProtKB-KW"/>
</dbReference>
<proteinExistence type="inferred from homology"/>
<comment type="caution">
    <text evidence="3">The sequence shown here is derived from an EMBL/GenBank/DDBJ whole genome shotgun (WGS) entry which is preliminary data.</text>
</comment>
<dbReference type="PANTHER" id="PTHR24321:SF8">
    <property type="entry name" value="ESTRADIOL 17-BETA-DEHYDROGENASE 8-RELATED"/>
    <property type="match status" value="1"/>
</dbReference>
<dbReference type="InterPro" id="IPR002347">
    <property type="entry name" value="SDR_fam"/>
</dbReference>
<dbReference type="InterPro" id="IPR020904">
    <property type="entry name" value="Sc_DH/Rdtase_CS"/>
</dbReference>